<evidence type="ECO:0008006" key="5">
    <source>
        <dbReference type="Google" id="ProtNLM"/>
    </source>
</evidence>
<dbReference type="VEuPathDB" id="FungiDB:CD36_64120"/>
<dbReference type="GeneID" id="8048905"/>
<organism evidence="3 4">
    <name type="scientific">Candida dubliniensis (strain CD36 / ATCC MYA-646 / CBS 7987 / NCPF 3949 / NRRL Y-17841)</name>
    <name type="common">Yeast</name>
    <dbReference type="NCBI Taxonomy" id="573826"/>
    <lineage>
        <taxon>Eukaryota</taxon>
        <taxon>Fungi</taxon>
        <taxon>Dikarya</taxon>
        <taxon>Ascomycota</taxon>
        <taxon>Saccharomycotina</taxon>
        <taxon>Pichiomycetes</taxon>
        <taxon>Debaryomycetaceae</taxon>
        <taxon>Candida/Lodderomyces clade</taxon>
        <taxon>Candida</taxon>
    </lineage>
</organism>
<dbReference type="KEGG" id="cdu:CD36_64120"/>
<name>B9WJ62_CANDC</name>
<dbReference type="CGD" id="CAL0000167492">
    <property type="gene designation" value="Cd36_64120"/>
</dbReference>
<dbReference type="HOGENOM" id="CLU_397388_0_0_1"/>
<dbReference type="eggNOG" id="ENOG502QSQV">
    <property type="taxonomic scope" value="Eukaryota"/>
</dbReference>
<evidence type="ECO:0000313" key="4">
    <source>
        <dbReference type="Proteomes" id="UP000002605"/>
    </source>
</evidence>
<evidence type="ECO:0000256" key="1">
    <source>
        <dbReference type="SAM" id="MobiDB-lite"/>
    </source>
</evidence>
<reference evidence="3 4" key="1">
    <citation type="journal article" date="2009" name="Genome Res.">
        <title>Comparative genomics of the fungal pathogens Candida dubliniensis and Candida albicans.</title>
        <authorList>
            <person name="Jackson A.P."/>
            <person name="Gamble J.A."/>
            <person name="Yeomans T."/>
            <person name="Moran G.P."/>
            <person name="Saunders D."/>
            <person name="Harris D."/>
            <person name="Aslett M."/>
            <person name="Barrell J.F."/>
            <person name="Butler G."/>
            <person name="Citiulo F."/>
            <person name="Coleman D.C."/>
            <person name="de Groot P.W.J."/>
            <person name="Goodwin T.J."/>
            <person name="Quail M.A."/>
            <person name="McQuillan J."/>
            <person name="Munro C.A."/>
            <person name="Pain A."/>
            <person name="Poulter R.T."/>
            <person name="Rajandream M.A."/>
            <person name="Renauld H."/>
            <person name="Spiering M.J."/>
            <person name="Tivey A."/>
            <person name="Gow N.A.R."/>
            <person name="Barrell B."/>
            <person name="Sullivan D.J."/>
            <person name="Berriman M."/>
        </authorList>
    </citation>
    <scope>NUCLEOTIDE SEQUENCE [LARGE SCALE GENOMIC DNA]</scope>
    <source>
        <strain evidence="4">CD36 / ATCC MYA-646 / CBS 7987 / NCPF 3949 / NRRL Y-17841</strain>
    </source>
</reference>
<proteinExistence type="predicted"/>
<feature type="region of interest" description="Disordered" evidence="1">
    <location>
        <begin position="412"/>
        <end position="431"/>
    </location>
</feature>
<evidence type="ECO:0000313" key="3">
    <source>
        <dbReference type="EMBL" id="CAX41283.1"/>
    </source>
</evidence>
<sequence length="697" mass="79406">MNNYFTKYIPNIRLVDTGDSDDHTIKPPTNSSPHINYILIFNPTFVSPKTESDEELIKQIIIFLQGKELSESQFSQIGQVKLIGLLRGIESLGESFSNLSTTTTTTTIDNKPTILKSLDSSTVMIELESNYFLACNIATGFQTDDQTVNGINQQLIKSIIQSQRYFELFNKSIDCIYKQYGINYLQDSLTSFWNNFLTTYNSQSIKIPISPTSSINWFNGLNYQGFLGLLPYAQYKKSTIVINQQVREDIELFINANKSVSGVLINYFNRKLPKRHGVVYMNSFGDQYFGNNDGLIDIYNWLEFNEYHDSLGNLNNGGILSSNVSVAITATQQDGESQDGMVSVDTTDTQLGFDVSSSLRILNPVNLTNNLVISPINYTVSTVMEGTQVSNWLAMPQFIKKLTVGDDNETAEVLPNQSTDHNEDGSEEEEELSGEFIIGLQSDGNILRQVIYLKTRNMTYQEHQLVTYHKDEIYITLVCESSDAKFDSPEFYKSLETSMLNPVIEQIEIVAMGGSMLQTSVNSIRSLYVPNDIDQDFFYITCNPKQKYFQSSLPYLPHLSNMNSDNLTKYQLTALYYLHNQLSNIFQPKFFENQLHEFFHKFTSNKLNDWMFYYIKYHDKFIIIMKNKSKNTSSTMTNNQLSASVPPTIERSIVNRISEGVLDYAKLGFLENLGDDVKYWLGTQQGELESVERLSLS</sequence>
<dbReference type="AlphaFoldDB" id="B9WJ62"/>
<dbReference type="Proteomes" id="UP000002605">
    <property type="component" value="Chromosome 6"/>
</dbReference>
<protein>
    <recommendedName>
        <fullName evidence="5">CCZ1/INTU/HSP4 first Longin domain-containing protein</fullName>
    </recommendedName>
</protein>
<keyword evidence="4" id="KW-1185">Reference proteome</keyword>
<evidence type="ECO:0000313" key="2">
    <source>
        <dbReference type="CGD" id="CAL0000167492"/>
    </source>
</evidence>
<dbReference type="RefSeq" id="XP_002421124.1">
    <property type="nucleotide sequence ID" value="XM_002421079.1"/>
</dbReference>
<gene>
    <name evidence="2" type="ordered locus">Cd36_64120</name>
    <name evidence="3" type="ORF">CD36_64120</name>
</gene>
<accession>B9WJ62</accession>
<dbReference type="OrthoDB" id="240546at2759"/>
<dbReference type="EMBL" id="FM992693">
    <property type="protein sequence ID" value="CAX41283.1"/>
    <property type="molecule type" value="Genomic_DNA"/>
</dbReference>